<evidence type="ECO:0000313" key="3">
    <source>
        <dbReference type="Proteomes" id="UP001338125"/>
    </source>
</evidence>
<comment type="caution">
    <text evidence="2">The sequence shown here is derived from an EMBL/GenBank/DDBJ whole genome shotgun (WGS) entry which is preliminary data.</text>
</comment>
<sequence length="255" mass="28690">MSSSPSSLQRTPPPRNVSPLDPMTCDTMQRAMTLLDAEIAKSELLMSVTPIRLISVGGSLAVCLLRNRVASYDIDCVLDPNLAAVKEYADEFKEAVLNVAEDGGFGADWLNRQLETFISRDRRTDLFLESVDQGINVYTGSNLLIFAGRLDWALERKMRRVAHAQDRRGNKNVDIPDAAALVRYMVNQTNQPLSFEYIRGLNYNGFDVMPSDSAMMAVAKYYAETYGSVGLAEMVWDTERNQHRYQGLDGEWIWC</sequence>
<keyword evidence="3" id="KW-1185">Reference proteome</keyword>
<evidence type="ECO:0000313" key="2">
    <source>
        <dbReference type="EMBL" id="KAK5988935.1"/>
    </source>
</evidence>
<organism evidence="2 3">
    <name type="scientific">Cladobotryum mycophilum</name>
    <dbReference type="NCBI Taxonomy" id="491253"/>
    <lineage>
        <taxon>Eukaryota</taxon>
        <taxon>Fungi</taxon>
        <taxon>Dikarya</taxon>
        <taxon>Ascomycota</taxon>
        <taxon>Pezizomycotina</taxon>
        <taxon>Sordariomycetes</taxon>
        <taxon>Hypocreomycetidae</taxon>
        <taxon>Hypocreales</taxon>
        <taxon>Hypocreaceae</taxon>
        <taxon>Cladobotryum</taxon>
    </lineage>
</organism>
<gene>
    <name evidence="2" type="ORF">PT974_10432</name>
</gene>
<dbReference type="Proteomes" id="UP001338125">
    <property type="component" value="Unassembled WGS sequence"/>
</dbReference>
<protein>
    <recommendedName>
        <fullName evidence="4">Nucleotidyl transferase AbiEii/AbiGii toxin family protein</fullName>
    </recommendedName>
</protein>
<evidence type="ECO:0000256" key="1">
    <source>
        <dbReference type="SAM" id="MobiDB-lite"/>
    </source>
</evidence>
<evidence type="ECO:0008006" key="4">
    <source>
        <dbReference type="Google" id="ProtNLM"/>
    </source>
</evidence>
<dbReference type="EMBL" id="JAVFKD010000015">
    <property type="protein sequence ID" value="KAK5988935.1"/>
    <property type="molecule type" value="Genomic_DNA"/>
</dbReference>
<proteinExistence type="predicted"/>
<feature type="region of interest" description="Disordered" evidence="1">
    <location>
        <begin position="1"/>
        <end position="22"/>
    </location>
</feature>
<reference evidence="2 3" key="1">
    <citation type="submission" date="2024-01" db="EMBL/GenBank/DDBJ databases">
        <title>Complete genome of Cladobotryum mycophilum ATHUM6906.</title>
        <authorList>
            <person name="Christinaki A.C."/>
            <person name="Myridakis A.I."/>
            <person name="Kouvelis V.N."/>
        </authorList>
    </citation>
    <scope>NUCLEOTIDE SEQUENCE [LARGE SCALE GENOMIC DNA]</scope>
    <source>
        <strain evidence="2 3">ATHUM6906</strain>
    </source>
</reference>
<feature type="compositionally biased region" description="Polar residues" evidence="1">
    <location>
        <begin position="1"/>
        <end position="10"/>
    </location>
</feature>
<name>A0ABR0SAU9_9HYPO</name>
<accession>A0ABR0SAU9</accession>